<accession>A0A1C5H1E2</accession>
<keyword evidence="3" id="KW-0804">Transcription</keyword>
<sequence>MEVALTTVSEMKAGRPRRMRSEGRRSVAAILDAALRVLGDRPQASMDEVAAAAGVSRQTVYAHFPSRDALLGAVAHRLTDEAVAAMDAADLDQGPAAGALLRVVEVSWSIFDRFPLLSAVPEAADDDLHRPVFDRLERLIRRGQQAGEFDPELSPGWLIAATVALGHAAGTEAAAGRMPAPDALAALRASVLRVYGVRTPPA</sequence>
<dbReference type="Gene3D" id="1.10.357.10">
    <property type="entry name" value="Tetracycline Repressor, domain 2"/>
    <property type="match status" value="1"/>
</dbReference>
<dbReference type="GO" id="GO:0003700">
    <property type="term" value="F:DNA-binding transcription factor activity"/>
    <property type="evidence" value="ECO:0007669"/>
    <property type="project" value="TreeGrafter"/>
</dbReference>
<evidence type="ECO:0000256" key="4">
    <source>
        <dbReference type="PROSITE-ProRule" id="PRU00335"/>
    </source>
</evidence>
<proteinExistence type="predicted"/>
<dbReference type="OrthoDB" id="3869819at2"/>
<dbReference type="Pfam" id="PF00440">
    <property type="entry name" value="TetR_N"/>
    <property type="match status" value="1"/>
</dbReference>
<dbReference type="AlphaFoldDB" id="A0A1C5H1E2"/>
<protein>
    <submittedName>
        <fullName evidence="6">Transcriptional regulator, TetR family</fullName>
    </submittedName>
</protein>
<keyword evidence="1" id="KW-0805">Transcription regulation</keyword>
<dbReference type="InterPro" id="IPR050109">
    <property type="entry name" value="HTH-type_TetR-like_transc_reg"/>
</dbReference>
<evidence type="ECO:0000256" key="3">
    <source>
        <dbReference type="ARBA" id="ARBA00023163"/>
    </source>
</evidence>
<dbReference type="SUPFAM" id="SSF48498">
    <property type="entry name" value="Tetracyclin repressor-like, C-terminal domain"/>
    <property type="match status" value="1"/>
</dbReference>
<dbReference type="PANTHER" id="PTHR30055">
    <property type="entry name" value="HTH-TYPE TRANSCRIPTIONAL REGULATOR RUTR"/>
    <property type="match status" value="1"/>
</dbReference>
<keyword evidence="7" id="KW-1185">Reference proteome</keyword>
<feature type="DNA-binding region" description="H-T-H motif" evidence="4">
    <location>
        <begin position="45"/>
        <end position="64"/>
    </location>
</feature>
<organism evidence="6 7">
    <name type="scientific">Micromonospora halophytica</name>
    <dbReference type="NCBI Taxonomy" id="47864"/>
    <lineage>
        <taxon>Bacteria</taxon>
        <taxon>Bacillati</taxon>
        <taxon>Actinomycetota</taxon>
        <taxon>Actinomycetes</taxon>
        <taxon>Micromonosporales</taxon>
        <taxon>Micromonosporaceae</taxon>
        <taxon>Micromonospora</taxon>
    </lineage>
</organism>
<dbReference type="EMBL" id="FMDN01000002">
    <property type="protein sequence ID" value="SCG39647.1"/>
    <property type="molecule type" value="Genomic_DNA"/>
</dbReference>
<reference evidence="7" key="1">
    <citation type="submission" date="2016-06" db="EMBL/GenBank/DDBJ databases">
        <authorList>
            <person name="Varghese N."/>
        </authorList>
    </citation>
    <scope>NUCLEOTIDE SEQUENCE [LARGE SCALE GENOMIC DNA]</scope>
    <source>
        <strain evidence="7">DSM 43171</strain>
    </source>
</reference>
<dbReference type="GO" id="GO:0000976">
    <property type="term" value="F:transcription cis-regulatory region binding"/>
    <property type="evidence" value="ECO:0007669"/>
    <property type="project" value="TreeGrafter"/>
</dbReference>
<dbReference type="PROSITE" id="PS50977">
    <property type="entry name" value="HTH_TETR_2"/>
    <property type="match status" value="1"/>
</dbReference>
<dbReference type="Proteomes" id="UP000199408">
    <property type="component" value="Unassembled WGS sequence"/>
</dbReference>
<dbReference type="InterPro" id="IPR009057">
    <property type="entry name" value="Homeodomain-like_sf"/>
</dbReference>
<evidence type="ECO:0000256" key="1">
    <source>
        <dbReference type="ARBA" id="ARBA00023015"/>
    </source>
</evidence>
<feature type="domain" description="HTH tetR-type" evidence="5">
    <location>
        <begin position="24"/>
        <end position="82"/>
    </location>
</feature>
<evidence type="ECO:0000313" key="6">
    <source>
        <dbReference type="EMBL" id="SCG39647.1"/>
    </source>
</evidence>
<dbReference type="STRING" id="47864.GA0070560_102438"/>
<dbReference type="InterPro" id="IPR001647">
    <property type="entry name" value="HTH_TetR"/>
</dbReference>
<keyword evidence="2 4" id="KW-0238">DNA-binding</keyword>
<evidence type="ECO:0000313" key="7">
    <source>
        <dbReference type="Proteomes" id="UP000199408"/>
    </source>
</evidence>
<dbReference type="InterPro" id="IPR036271">
    <property type="entry name" value="Tet_transcr_reg_TetR-rel_C_sf"/>
</dbReference>
<name>A0A1C5H1E2_9ACTN</name>
<gene>
    <name evidence="6" type="ORF">GA0070560_102438</name>
</gene>
<dbReference type="SUPFAM" id="SSF46689">
    <property type="entry name" value="Homeodomain-like"/>
    <property type="match status" value="1"/>
</dbReference>
<evidence type="ECO:0000256" key="2">
    <source>
        <dbReference type="ARBA" id="ARBA00023125"/>
    </source>
</evidence>
<evidence type="ECO:0000259" key="5">
    <source>
        <dbReference type="PROSITE" id="PS50977"/>
    </source>
</evidence>
<dbReference type="PANTHER" id="PTHR30055:SF234">
    <property type="entry name" value="HTH-TYPE TRANSCRIPTIONAL REGULATOR BETI"/>
    <property type="match status" value="1"/>
</dbReference>